<dbReference type="GO" id="GO:0030655">
    <property type="term" value="P:beta-lactam antibiotic catabolic process"/>
    <property type="evidence" value="ECO:0007669"/>
    <property type="project" value="InterPro"/>
</dbReference>
<dbReference type="GO" id="GO:0008800">
    <property type="term" value="F:beta-lactamase activity"/>
    <property type="evidence" value="ECO:0007669"/>
    <property type="project" value="InterPro"/>
</dbReference>
<dbReference type="PANTHER" id="PTHR35333">
    <property type="entry name" value="BETA-LACTAMASE"/>
    <property type="match status" value="1"/>
</dbReference>
<dbReference type="PANTHER" id="PTHR35333:SF3">
    <property type="entry name" value="BETA-LACTAMASE-TYPE TRANSPEPTIDASE FOLD CONTAINING PROTEIN"/>
    <property type="match status" value="1"/>
</dbReference>
<organism evidence="3 4">
    <name type="scientific">Gloeomargarita lithophora Alchichica-D10</name>
    <dbReference type="NCBI Taxonomy" id="1188229"/>
    <lineage>
        <taxon>Bacteria</taxon>
        <taxon>Bacillati</taxon>
        <taxon>Cyanobacteriota</taxon>
        <taxon>Cyanophyceae</taxon>
        <taxon>Gloeomargaritales</taxon>
        <taxon>Gloeomargaritaceae</taxon>
        <taxon>Gloeomargarita</taxon>
    </lineage>
</organism>
<keyword evidence="4" id="KW-1185">Reference proteome</keyword>
<evidence type="ECO:0000259" key="2">
    <source>
        <dbReference type="Pfam" id="PF13354"/>
    </source>
</evidence>
<dbReference type="AlphaFoldDB" id="A0A1J0AG81"/>
<keyword evidence="1" id="KW-0812">Transmembrane</keyword>
<proteinExistence type="predicted"/>
<dbReference type="KEGG" id="glt:GlitD10_2604"/>
<evidence type="ECO:0000313" key="4">
    <source>
        <dbReference type="Proteomes" id="UP000180235"/>
    </source>
</evidence>
<keyword evidence="1" id="KW-0472">Membrane</keyword>
<dbReference type="Pfam" id="PF13354">
    <property type="entry name" value="Beta-lactamase2"/>
    <property type="match status" value="1"/>
</dbReference>
<evidence type="ECO:0000313" key="3">
    <source>
        <dbReference type="EMBL" id="APB34945.1"/>
    </source>
</evidence>
<protein>
    <recommendedName>
        <fullName evidence="2">Beta-lactamase class A catalytic domain-containing protein</fullName>
    </recommendedName>
</protein>
<dbReference type="InterPro" id="IPR012338">
    <property type="entry name" value="Beta-lactam/transpept-like"/>
</dbReference>
<dbReference type="EMBL" id="CP017675">
    <property type="protein sequence ID" value="APB34945.1"/>
    <property type="molecule type" value="Genomic_DNA"/>
</dbReference>
<accession>A0A1J0AG81</accession>
<dbReference type="InterPro" id="IPR000871">
    <property type="entry name" value="Beta-lactam_class-A"/>
</dbReference>
<keyword evidence="1" id="KW-1133">Transmembrane helix</keyword>
<dbReference type="InterPro" id="IPR045155">
    <property type="entry name" value="Beta-lactam_cat"/>
</dbReference>
<evidence type="ECO:0000256" key="1">
    <source>
        <dbReference type="SAM" id="Phobius"/>
    </source>
</evidence>
<sequence length="376" mass="41536">MGTRGEVDVIGRKYHGWKWGWPWLGLFLFVGAGSAGFLAGGWLALRWGQPTLIPAESTPVVGSNLEPSTVIPEGQPIYNVRTAPPTNYNPQLQETVNQMVAWVQQQGLPLPALSITLMDVTRPDSPQIAGYQQQEWRYPASVVKLFWLVTFLAYQQAGLLSPSPAEPIDLNAMMQHSSNDAASVVVDAITGTASGADLTPGLLAPWKQQRERLNHFFRGAGYGYLNLKHKNFPIYSLGQEEPQGRELQLRGGMEQPSRNRLTTWQTARLLSEIHTLQAVSPAASQKMQTLMERPPTQRAQNLAGFLGAELPESANVMGKEGQTSTSRHDGVIISRTDGRLAYILVVFGDDPAYSADDQFLPELSRLSWQAMNRLYP</sequence>
<feature type="domain" description="Beta-lactamase class A catalytic" evidence="2">
    <location>
        <begin position="123"/>
        <end position="347"/>
    </location>
</feature>
<dbReference type="STRING" id="1188229.GlitD10_2604"/>
<dbReference type="OrthoDB" id="7510992at2"/>
<dbReference type="SUPFAM" id="SSF56601">
    <property type="entry name" value="beta-lactamase/transpeptidase-like"/>
    <property type="match status" value="1"/>
</dbReference>
<reference evidence="3" key="1">
    <citation type="submission" date="2016-10" db="EMBL/GenBank/DDBJ databases">
        <title>Description of Gloeomargarita lithophora gen. nov., sp. nov., a thylakoid-bearing basal-branching cyanobacterium with intracellular carbonates, and proposal for Gloeomargaritales ord. nov.</title>
        <authorList>
            <person name="Moreira D."/>
            <person name="Tavera R."/>
            <person name="Benzerara K."/>
            <person name="Skouri-Panet F."/>
            <person name="Couradeau E."/>
            <person name="Gerard E."/>
            <person name="Loussert C."/>
            <person name="Novelo E."/>
            <person name="Zivanovic Y."/>
            <person name="Lopez-Garcia P."/>
        </authorList>
    </citation>
    <scope>NUCLEOTIDE SEQUENCE [LARGE SCALE GENOMIC DNA]</scope>
    <source>
        <strain evidence="3">D10</strain>
    </source>
</reference>
<dbReference type="Proteomes" id="UP000180235">
    <property type="component" value="Chromosome"/>
</dbReference>
<name>A0A1J0AG81_9CYAN</name>
<gene>
    <name evidence="3" type="ORF">GlitD10_2604</name>
</gene>
<dbReference type="RefSeq" id="WP_071455312.1">
    <property type="nucleotide sequence ID" value="NZ_CP017675.1"/>
</dbReference>
<dbReference type="GO" id="GO:0046677">
    <property type="term" value="P:response to antibiotic"/>
    <property type="evidence" value="ECO:0007669"/>
    <property type="project" value="InterPro"/>
</dbReference>
<feature type="transmembrane region" description="Helical" evidence="1">
    <location>
        <begin position="20"/>
        <end position="45"/>
    </location>
</feature>
<dbReference type="Gene3D" id="3.40.710.10">
    <property type="entry name" value="DD-peptidase/beta-lactamase superfamily"/>
    <property type="match status" value="1"/>
</dbReference>